<dbReference type="Proteomes" id="UP000712600">
    <property type="component" value="Unassembled WGS sequence"/>
</dbReference>
<gene>
    <name evidence="1" type="ORF">F2Q69_00035668</name>
</gene>
<dbReference type="AlphaFoldDB" id="A0A8S9STY6"/>
<reference evidence="1" key="1">
    <citation type="submission" date="2019-12" db="EMBL/GenBank/DDBJ databases">
        <title>Genome sequencing and annotation of Brassica cretica.</title>
        <authorList>
            <person name="Studholme D.J."/>
            <person name="Sarris P."/>
        </authorList>
    </citation>
    <scope>NUCLEOTIDE SEQUENCE</scope>
    <source>
        <strain evidence="1">PFS-109/04</strain>
        <tissue evidence="1">Leaf</tissue>
    </source>
</reference>
<evidence type="ECO:0000313" key="1">
    <source>
        <dbReference type="EMBL" id="KAF3603655.1"/>
    </source>
</evidence>
<accession>A0A8S9STY6</accession>
<comment type="caution">
    <text evidence="1">The sequence shown here is derived from an EMBL/GenBank/DDBJ whole genome shotgun (WGS) entry which is preliminary data.</text>
</comment>
<sequence>MTTDVMTADWVWSLDGSCASIPAPEQHLYPYLSFASLLRWCFLLPRRLDLVLFLDVRAVTALLERGSVSFRVQLLVELRYGGVGVSYGGVGVLGICERSFNPYRELSARKGVCSSIRSDMWSFDSFVTHSSPPLSRTACYYR</sequence>
<proteinExistence type="predicted"/>
<organism evidence="1 2">
    <name type="scientific">Brassica cretica</name>
    <name type="common">Mustard</name>
    <dbReference type="NCBI Taxonomy" id="69181"/>
    <lineage>
        <taxon>Eukaryota</taxon>
        <taxon>Viridiplantae</taxon>
        <taxon>Streptophyta</taxon>
        <taxon>Embryophyta</taxon>
        <taxon>Tracheophyta</taxon>
        <taxon>Spermatophyta</taxon>
        <taxon>Magnoliopsida</taxon>
        <taxon>eudicotyledons</taxon>
        <taxon>Gunneridae</taxon>
        <taxon>Pentapetalae</taxon>
        <taxon>rosids</taxon>
        <taxon>malvids</taxon>
        <taxon>Brassicales</taxon>
        <taxon>Brassicaceae</taxon>
        <taxon>Brassiceae</taxon>
        <taxon>Brassica</taxon>
    </lineage>
</organism>
<dbReference type="EMBL" id="QGKX02000004">
    <property type="protein sequence ID" value="KAF3603655.1"/>
    <property type="molecule type" value="Genomic_DNA"/>
</dbReference>
<evidence type="ECO:0000313" key="2">
    <source>
        <dbReference type="Proteomes" id="UP000712600"/>
    </source>
</evidence>
<protein>
    <submittedName>
        <fullName evidence="1">Uncharacterized protein</fullName>
    </submittedName>
</protein>
<name>A0A8S9STY6_BRACR</name>